<name>A0A5B7DBY3_PORTR</name>
<reference evidence="1 2" key="1">
    <citation type="submission" date="2019-05" db="EMBL/GenBank/DDBJ databases">
        <title>Another draft genome of Portunus trituberculatus and its Hox gene families provides insights of decapod evolution.</title>
        <authorList>
            <person name="Jeong J.-H."/>
            <person name="Song I."/>
            <person name="Kim S."/>
            <person name="Choi T."/>
            <person name="Kim D."/>
            <person name="Ryu S."/>
            <person name="Kim W."/>
        </authorList>
    </citation>
    <scope>NUCLEOTIDE SEQUENCE [LARGE SCALE GENOMIC DNA]</scope>
    <source>
        <tissue evidence="1">Muscle</tissue>
    </source>
</reference>
<keyword evidence="2" id="KW-1185">Reference proteome</keyword>
<organism evidence="1 2">
    <name type="scientific">Portunus trituberculatus</name>
    <name type="common">Swimming crab</name>
    <name type="synonym">Neptunus trituberculatus</name>
    <dbReference type="NCBI Taxonomy" id="210409"/>
    <lineage>
        <taxon>Eukaryota</taxon>
        <taxon>Metazoa</taxon>
        <taxon>Ecdysozoa</taxon>
        <taxon>Arthropoda</taxon>
        <taxon>Crustacea</taxon>
        <taxon>Multicrustacea</taxon>
        <taxon>Malacostraca</taxon>
        <taxon>Eumalacostraca</taxon>
        <taxon>Eucarida</taxon>
        <taxon>Decapoda</taxon>
        <taxon>Pleocyemata</taxon>
        <taxon>Brachyura</taxon>
        <taxon>Eubrachyura</taxon>
        <taxon>Portunoidea</taxon>
        <taxon>Portunidae</taxon>
        <taxon>Portuninae</taxon>
        <taxon>Portunus</taxon>
    </lineage>
</organism>
<dbReference type="EMBL" id="VSRR010000717">
    <property type="protein sequence ID" value="MPC18864.1"/>
    <property type="molecule type" value="Genomic_DNA"/>
</dbReference>
<proteinExistence type="predicted"/>
<protein>
    <submittedName>
        <fullName evidence="1">Uncharacterized protein</fullName>
    </submittedName>
</protein>
<evidence type="ECO:0000313" key="1">
    <source>
        <dbReference type="EMBL" id="MPC18864.1"/>
    </source>
</evidence>
<dbReference type="Proteomes" id="UP000324222">
    <property type="component" value="Unassembled WGS sequence"/>
</dbReference>
<accession>A0A5B7DBY3</accession>
<gene>
    <name evidence="1" type="ORF">E2C01_011758</name>
</gene>
<comment type="caution">
    <text evidence="1">The sequence shown here is derived from an EMBL/GenBank/DDBJ whole genome shotgun (WGS) entry which is preliminary data.</text>
</comment>
<dbReference type="AlphaFoldDB" id="A0A5B7DBY3"/>
<sequence length="125" mass="13822">MWIQNGHLPELVKGRKGAAVLPGDGGGGARKVQSSGAAVNLRASHRGGPLNPPLMDELLLVVLRRALLHPLDRRDRPDVLRGLYTLITVRAALQRFPLSSFPSPTTTQRHSHRRSLTLTPFHYRL</sequence>
<evidence type="ECO:0000313" key="2">
    <source>
        <dbReference type="Proteomes" id="UP000324222"/>
    </source>
</evidence>